<evidence type="ECO:0000313" key="3">
    <source>
        <dbReference type="Proteomes" id="UP000317550"/>
    </source>
</evidence>
<dbReference type="EMBL" id="CP041730">
    <property type="protein sequence ID" value="QDQ27748.1"/>
    <property type="molecule type" value="Genomic_DNA"/>
</dbReference>
<dbReference type="InterPro" id="IPR045489">
    <property type="entry name" value="DUF6429"/>
</dbReference>
<gene>
    <name evidence="2" type="ORF">FNU76_16100</name>
</gene>
<sequence length="75" mass="8579">MKFDQAKCEELLLALLGIWQFDNGRIWKRIDFDAMDSLFSQGLITNPKGRQESVRLTEAGLQRARELAAKLLLAE</sequence>
<protein>
    <recommendedName>
        <fullName evidence="1">DUF6429 domain-containing protein</fullName>
    </recommendedName>
</protein>
<organism evidence="2 3">
    <name type="scientific">Chitinimonas arctica</name>
    <dbReference type="NCBI Taxonomy" id="2594795"/>
    <lineage>
        <taxon>Bacteria</taxon>
        <taxon>Pseudomonadati</taxon>
        <taxon>Pseudomonadota</taxon>
        <taxon>Betaproteobacteria</taxon>
        <taxon>Neisseriales</taxon>
        <taxon>Chitinibacteraceae</taxon>
        <taxon>Chitinimonas</taxon>
    </lineage>
</organism>
<name>A0A516SI85_9NEIS</name>
<accession>A0A516SI85</accession>
<evidence type="ECO:0000259" key="1">
    <source>
        <dbReference type="Pfam" id="PF20008"/>
    </source>
</evidence>
<dbReference type="OrthoDB" id="8912983at2"/>
<proteinExistence type="predicted"/>
<dbReference type="Proteomes" id="UP000317550">
    <property type="component" value="Chromosome"/>
</dbReference>
<keyword evidence="3" id="KW-1185">Reference proteome</keyword>
<dbReference type="Pfam" id="PF20008">
    <property type="entry name" value="DUF6429"/>
    <property type="match status" value="1"/>
</dbReference>
<reference evidence="3" key="1">
    <citation type="submission" date="2019-07" db="EMBL/GenBank/DDBJ databases">
        <title>Chitinimonas sp. nov., isolated from Ny-Alesund, arctica soil.</title>
        <authorList>
            <person name="Xu Q."/>
            <person name="Peng F."/>
        </authorList>
    </citation>
    <scope>NUCLEOTIDE SEQUENCE [LARGE SCALE GENOMIC DNA]</scope>
    <source>
        <strain evidence="3">R3-44</strain>
    </source>
</reference>
<feature type="domain" description="DUF6429" evidence="1">
    <location>
        <begin position="4"/>
        <end position="72"/>
    </location>
</feature>
<dbReference type="AlphaFoldDB" id="A0A516SI85"/>
<dbReference type="RefSeq" id="WP_144279136.1">
    <property type="nucleotide sequence ID" value="NZ_CP041730.1"/>
</dbReference>
<dbReference type="KEGG" id="cari:FNU76_16100"/>
<evidence type="ECO:0000313" key="2">
    <source>
        <dbReference type="EMBL" id="QDQ27748.1"/>
    </source>
</evidence>